<dbReference type="PANTHER" id="PTHR43850:SF2">
    <property type="entry name" value="ABC TRANSPORTER ATP-BINDING PROTEIN MA_4021-RELATED"/>
    <property type="match status" value="1"/>
</dbReference>
<feature type="transmembrane region" description="Helical" evidence="1">
    <location>
        <begin position="140"/>
        <end position="162"/>
    </location>
</feature>
<sequence>MHKFCNIGKVKIILASLNFFKYSAWCGFFIFQGKAIQQAIDKNILIAQLVQTLIWYFLTKLVVMFTDLISKFVVGYFENNEIAAQWRSNFPRTLYQDNESKYNFMYLSYFDYLPNLYNLECTIINNQCTIMSVLVIVTSLLIYTEFYYGLFALFAVFTLNFFSKNTYLKKLEDYHKGINESKASTLAWINQYFKAYREISFNWQGQINPWINSTYNALYQSKKNFIFVQLLRDIMAQLMVELPFIINTSIVITAVYLNYLSITQMFVWIGFSQFVINASNAFLENKVNQDKKRVLINELDEMALSFKDEKEQKLDDMCFANFEFFQVKLQDNTLNKLSFIPGLYHIKGSNGSGKTTLLNSIIGYERKIEVDNHIILKQKLANTAKDNIRVIEREPVIFTSLRTFNEQILGPENTHSLHWNIVLQEKIKGFLSAHLLNNLSKFFSEIEEKFYDRGNGHFSSGEKILISLMRVLTSWDRKVSILVVDECTVFLDTKIKVLFLRCLSELSMNTSVYLSAHEDFNLEKPTKINLEVIG</sequence>
<dbReference type="AlphaFoldDB" id="D3HLM5"/>
<keyword evidence="4" id="KW-1185">Reference proteome</keyword>
<dbReference type="KEGG" id="llo:LLO_2906"/>
<evidence type="ECO:0000313" key="4">
    <source>
        <dbReference type="Proteomes" id="UP000001060"/>
    </source>
</evidence>
<dbReference type="HOGENOM" id="CLU_509755_0_0_6"/>
<evidence type="ECO:0000259" key="2">
    <source>
        <dbReference type="Pfam" id="PF00005"/>
    </source>
</evidence>
<name>D3HLM5_LEGLN</name>
<dbReference type="GO" id="GO:0016887">
    <property type="term" value="F:ATP hydrolysis activity"/>
    <property type="evidence" value="ECO:0007669"/>
    <property type="project" value="InterPro"/>
</dbReference>
<dbReference type="RefSeq" id="WP_012979433.1">
    <property type="nucleotide sequence ID" value="NC_013861.1"/>
</dbReference>
<feature type="transmembrane region" description="Helical" evidence="1">
    <location>
        <begin position="12"/>
        <end position="31"/>
    </location>
</feature>
<dbReference type="Gene3D" id="3.40.50.300">
    <property type="entry name" value="P-loop containing nucleotide triphosphate hydrolases"/>
    <property type="match status" value="1"/>
</dbReference>
<keyword evidence="1" id="KW-1133">Transmembrane helix</keyword>
<keyword evidence="1" id="KW-0812">Transmembrane</keyword>
<keyword evidence="1" id="KW-0472">Membrane</keyword>
<dbReference type="GO" id="GO:0005524">
    <property type="term" value="F:ATP binding"/>
    <property type="evidence" value="ECO:0007669"/>
    <property type="project" value="InterPro"/>
</dbReference>
<feature type="domain" description="ABC transporter" evidence="2">
    <location>
        <begin position="344"/>
        <end position="488"/>
    </location>
</feature>
<dbReference type="SUPFAM" id="SSF52540">
    <property type="entry name" value="P-loop containing nucleoside triphosphate hydrolases"/>
    <property type="match status" value="1"/>
</dbReference>
<protein>
    <submittedName>
        <fullName evidence="3">Putative ABC transporter</fullName>
    </submittedName>
</protein>
<accession>D3HLM5</accession>
<evidence type="ECO:0000313" key="3">
    <source>
        <dbReference type="EMBL" id="CBJ13345.1"/>
    </source>
</evidence>
<dbReference type="EMBL" id="FN650140">
    <property type="protein sequence ID" value="CBJ13345.1"/>
    <property type="molecule type" value="Genomic_DNA"/>
</dbReference>
<proteinExistence type="predicted"/>
<dbReference type="InterPro" id="IPR027417">
    <property type="entry name" value="P-loop_NTPase"/>
</dbReference>
<dbReference type="Pfam" id="PF00005">
    <property type="entry name" value="ABC_tran"/>
    <property type="match status" value="1"/>
</dbReference>
<dbReference type="GeneID" id="40927101"/>
<dbReference type="InterPro" id="IPR003439">
    <property type="entry name" value="ABC_transporter-like_ATP-bd"/>
</dbReference>
<dbReference type="STRING" id="661367.LLO_2906"/>
<dbReference type="Proteomes" id="UP000001060">
    <property type="component" value="Chromosome"/>
</dbReference>
<feature type="transmembrane region" description="Helical" evidence="1">
    <location>
        <begin position="43"/>
        <end position="65"/>
    </location>
</feature>
<dbReference type="eggNOG" id="COG1132">
    <property type="taxonomic scope" value="Bacteria"/>
</dbReference>
<dbReference type="OrthoDB" id="9801987at2"/>
<evidence type="ECO:0000256" key="1">
    <source>
        <dbReference type="SAM" id="Phobius"/>
    </source>
</evidence>
<gene>
    <name evidence="3" type="ordered locus">LLO_2906</name>
</gene>
<reference evidence="3 4" key="1">
    <citation type="journal article" date="2010" name="PLoS Genet.">
        <title>Analysis of the Legionella longbeachae genome and transcriptome uncovers unique strategies to cause Legionnaires' disease.</title>
        <authorList>
            <person name="Cazalet C."/>
            <person name="Gomez-Valero L."/>
            <person name="Rusniok C."/>
            <person name="Lomma M."/>
            <person name="Dervins-Ravault D."/>
            <person name="Newton H."/>
            <person name="Sansom F."/>
            <person name="Jarraud S."/>
            <person name="Zidane N."/>
            <person name="Ma L."/>
            <person name="Bouchier C."/>
            <person name="Etienne J."/>
            <person name="Hartland E."/>
            <person name="Buchrieser C."/>
        </authorList>
    </citation>
    <scope>NUCLEOTIDE SEQUENCE [LARGE SCALE GENOMIC DNA]</scope>
    <source>
        <strain evidence="3 4">NSW150</strain>
    </source>
</reference>
<organism evidence="3 4">
    <name type="scientific">Legionella longbeachae serogroup 1 (strain NSW150)</name>
    <dbReference type="NCBI Taxonomy" id="661367"/>
    <lineage>
        <taxon>Bacteria</taxon>
        <taxon>Pseudomonadati</taxon>
        <taxon>Pseudomonadota</taxon>
        <taxon>Gammaproteobacteria</taxon>
        <taxon>Legionellales</taxon>
        <taxon>Legionellaceae</taxon>
        <taxon>Legionella</taxon>
    </lineage>
</organism>
<feature type="transmembrane region" description="Helical" evidence="1">
    <location>
        <begin position="238"/>
        <end position="259"/>
    </location>
</feature>
<dbReference type="PANTHER" id="PTHR43850">
    <property type="entry name" value="ABC TRANSPORTER ATP-BINDING PROTEIN MA_4021-RELATED"/>
    <property type="match status" value="1"/>
</dbReference>